<dbReference type="Gene3D" id="3.40.50.720">
    <property type="entry name" value="NAD(P)-binding Rossmann-like Domain"/>
    <property type="match status" value="1"/>
</dbReference>
<reference evidence="5" key="2">
    <citation type="journal article" date="2023" name="IMA Fungus">
        <title>Comparative genomic study of the Penicillium genus elucidates a diverse pangenome and 15 lateral gene transfer events.</title>
        <authorList>
            <person name="Petersen C."/>
            <person name="Sorensen T."/>
            <person name="Nielsen M.R."/>
            <person name="Sondergaard T.E."/>
            <person name="Sorensen J.L."/>
            <person name="Fitzpatrick D.A."/>
            <person name="Frisvad J.C."/>
            <person name="Nielsen K.L."/>
        </authorList>
    </citation>
    <scope>NUCLEOTIDE SEQUENCE</scope>
    <source>
        <strain evidence="5">IBT 35673</strain>
    </source>
</reference>
<dbReference type="PANTHER" id="PTHR24320">
    <property type="entry name" value="RETINOL DEHYDROGENASE"/>
    <property type="match status" value="1"/>
</dbReference>
<keyword evidence="2" id="KW-0521">NADP</keyword>
<dbReference type="EMBL" id="JAPZBQ010000005">
    <property type="protein sequence ID" value="KAJ5328824.1"/>
    <property type="molecule type" value="Genomic_DNA"/>
</dbReference>
<comment type="similarity">
    <text evidence="1">Belongs to the short-chain dehydrogenases/reductases (SDR) family.</text>
</comment>
<dbReference type="Proteomes" id="UP001147695">
    <property type="component" value="Unassembled WGS sequence"/>
</dbReference>
<protein>
    <recommendedName>
        <fullName evidence="4">Ketoreductase (KR) domain-containing protein</fullName>
    </recommendedName>
</protein>
<evidence type="ECO:0000313" key="5">
    <source>
        <dbReference type="EMBL" id="KAJ5328824.1"/>
    </source>
</evidence>
<proteinExistence type="inferred from homology"/>
<evidence type="ECO:0000256" key="3">
    <source>
        <dbReference type="ARBA" id="ARBA00023002"/>
    </source>
</evidence>
<dbReference type="PANTHER" id="PTHR24320:SF199">
    <property type="entry name" value="GLYCOSYLTRANSFERASE FAMILY PROTEIN (AFU_ORTHOLOGUE AFUA_2G15915)"/>
    <property type="match status" value="1"/>
</dbReference>
<dbReference type="AlphaFoldDB" id="A0A9W9Q9J0"/>
<evidence type="ECO:0000256" key="1">
    <source>
        <dbReference type="ARBA" id="ARBA00006484"/>
    </source>
</evidence>
<comment type="caution">
    <text evidence="5">The sequence shown here is derived from an EMBL/GenBank/DDBJ whole genome shotgun (WGS) entry which is preliminary data.</text>
</comment>
<accession>A0A9W9Q9J0</accession>
<dbReference type="SUPFAM" id="SSF51735">
    <property type="entry name" value="NAD(P)-binding Rossmann-fold domains"/>
    <property type="match status" value="1"/>
</dbReference>
<dbReference type="InterPro" id="IPR013968">
    <property type="entry name" value="PKS_KR"/>
</dbReference>
<dbReference type="GO" id="GO:0016491">
    <property type="term" value="F:oxidoreductase activity"/>
    <property type="evidence" value="ECO:0007669"/>
    <property type="project" value="UniProtKB-KW"/>
</dbReference>
<organism evidence="5 6">
    <name type="scientific">Penicillium brevicompactum</name>
    <dbReference type="NCBI Taxonomy" id="5074"/>
    <lineage>
        <taxon>Eukaryota</taxon>
        <taxon>Fungi</taxon>
        <taxon>Dikarya</taxon>
        <taxon>Ascomycota</taxon>
        <taxon>Pezizomycotina</taxon>
        <taxon>Eurotiomycetes</taxon>
        <taxon>Eurotiomycetidae</taxon>
        <taxon>Eurotiales</taxon>
        <taxon>Aspergillaceae</taxon>
        <taxon>Penicillium</taxon>
    </lineage>
</organism>
<evidence type="ECO:0000256" key="2">
    <source>
        <dbReference type="ARBA" id="ARBA00022857"/>
    </source>
</evidence>
<evidence type="ECO:0000259" key="4">
    <source>
        <dbReference type="Pfam" id="PF08659"/>
    </source>
</evidence>
<gene>
    <name evidence="5" type="ORF">N7452_009214</name>
</gene>
<dbReference type="Pfam" id="PF08659">
    <property type="entry name" value="KR"/>
    <property type="match status" value="1"/>
</dbReference>
<sequence length="350" mass="38088">MGTPLTGTVIITGGNGLLGSEIAIEIAKKQPFVHLLLTARDIRTDDVRDLTGKIRLIGPRSIEVLALDLTDLKSVASFAKSTVNRVRFRDIPPVTSLIHSAVATSYTVDDLTSDGYDPVYQTNCLSPFLLTIGLLEAFRAGDGTPKGGAKVINIGCSATSSGRLDYFERDHGRHGRHLGDTLSAKEENIRFGSSKLMASVALYALRRSLIWTGNISLDIFTLDPGGMTGPSNLRTGAPMSVRVAHQTRSGLRPFLRMVSRSSMNKASVPAKAIARVAFQIDSVENLQKERYYILDTDYEAASVLSSLRDSEQVKKLLLQMMRQVEVETKEVESPSPMRPGLSMIAPPISL</sequence>
<name>A0A9W9Q9J0_PENBR</name>
<keyword evidence="3" id="KW-0560">Oxidoreductase</keyword>
<feature type="domain" description="Ketoreductase (KR)" evidence="4">
    <location>
        <begin position="7"/>
        <end position="121"/>
    </location>
</feature>
<dbReference type="InterPro" id="IPR036291">
    <property type="entry name" value="NAD(P)-bd_dom_sf"/>
</dbReference>
<evidence type="ECO:0000313" key="6">
    <source>
        <dbReference type="Proteomes" id="UP001147695"/>
    </source>
</evidence>
<reference evidence="5" key="1">
    <citation type="submission" date="2022-12" db="EMBL/GenBank/DDBJ databases">
        <authorList>
            <person name="Petersen C."/>
        </authorList>
    </citation>
    <scope>NUCLEOTIDE SEQUENCE</scope>
    <source>
        <strain evidence="5">IBT 35673</strain>
    </source>
</reference>